<accession>A0A2D3TC74</accession>
<dbReference type="EMBL" id="CP017613">
    <property type="protein sequence ID" value="ATW33375.1"/>
    <property type="molecule type" value="Genomic_DNA"/>
</dbReference>
<dbReference type="Proteomes" id="UP000229055">
    <property type="component" value="Chromosome"/>
</dbReference>
<reference evidence="2" key="2">
    <citation type="submission" date="2017-11" db="EMBL/GenBank/DDBJ databases">
        <title>PacBio sequencing of new strain of the secondary endosymbiont Candidatus Hamiltonella defensa.</title>
        <authorList>
            <person name="Strand M.R."/>
            <person name="Oliver K."/>
        </authorList>
    </citation>
    <scope>NUCLEOTIDE SEQUENCE [LARGE SCALE GENOMIC DNA]</scope>
    <source>
        <strain evidence="2">ZA17</strain>
    </source>
</reference>
<gene>
    <name evidence="1" type="ORF">BJP43_02770</name>
</gene>
<evidence type="ECO:0000313" key="1">
    <source>
        <dbReference type="EMBL" id="ATW33375.1"/>
    </source>
</evidence>
<proteinExistence type="predicted"/>
<dbReference type="RefSeq" id="WP_100096217.1">
    <property type="nucleotide sequence ID" value="NZ_CP017613.1"/>
</dbReference>
<reference evidence="2" key="1">
    <citation type="submission" date="2016-10" db="EMBL/GenBank/DDBJ databases">
        <authorList>
            <person name="Chevignon G."/>
        </authorList>
    </citation>
    <scope>NUCLEOTIDE SEQUENCE [LARGE SCALE GENOMIC DNA]</scope>
    <source>
        <strain evidence="2">ZA17</strain>
    </source>
</reference>
<name>A0A2D3TC74_9ENTR</name>
<sequence>MYSSRGNISLKSQHYKKIVANGRRIALASGLHGDLIEDGLAQSDTVVDRVRPEDVAKEISRLKTSAKVRVVESDYKNYTSVF</sequence>
<organism evidence="1 2">
    <name type="scientific">Candidatus Williamhamiltonella defendens</name>
    <dbReference type="NCBI Taxonomy" id="138072"/>
    <lineage>
        <taxon>Bacteria</taxon>
        <taxon>Pseudomonadati</taxon>
        <taxon>Pseudomonadota</taxon>
        <taxon>Gammaproteobacteria</taxon>
        <taxon>Enterobacterales</taxon>
        <taxon>Enterobacteriaceae</taxon>
        <taxon>aphid secondary symbionts</taxon>
        <taxon>Candidatus Williamhamiltonella</taxon>
    </lineage>
</organism>
<protein>
    <submittedName>
        <fullName evidence="1">Uncharacterized protein</fullName>
    </submittedName>
</protein>
<evidence type="ECO:0000313" key="2">
    <source>
        <dbReference type="Proteomes" id="UP000229055"/>
    </source>
</evidence>
<dbReference type="AlphaFoldDB" id="A0A2D3TC74"/>